<dbReference type="SUPFAM" id="SSF50891">
    <property type="entry name" value="Cyclophilin-like"/>
    <property type="match status" value="1"/>
</dbReference>
<organism evidence="4 5">
    <name type="scientific">Turnera subulata</name>
    <dbReference type="NCBI Taxonomy" id="218843"/>
    <lineage>
        <taxon>Eukaryota</taxon>
        <taxon>Viridiplantae</taxon>
        <taxon>Streptophyta</taxon>
        <taxon>Embryophyta</taxon>
        <taxon>Tracheophyta</taxon>
        <taxon>Spermatophyta</taxon>
        <taxon>Magnoliopsida</taxon>
        <taxon>eudicotyledons</taxon>
        <taxon>Gunneridae</taxon>
        <taxon>Pentapetalae</taxon>
        <taxon>rosids</taxon>
        <taxon>fabids</taxon>
        <taxon>Malpighiales</taxon>
        <taxon>Passifloraceae</taxon>
        <taxon>Turnera</taxon>
    </lineage>
</organism>
<name>A0A9Q0JEC6_9ROSI</name>
<keyword evidence="2" id="KW-0413">Isomerase</keyword>
<keyword evidence="2" id="KW-0697">Rotamase</keyword>
<dbReference type="Pfam" id="PF00160">
    <property type="entry name" value="Pro_isomerase"/>
    <property type="match status" value="1"/>
</dbReference>
<sequence length="159" mass="17284">MSGRPLSFKNSKFFIVKPRYYCCGGDIVENDGTCGESIYGADFKSEKRNNFIGRGDLAMGCIDGVHSSQFFITFGNNFGLDGKYPVFGRVVKGWDVLAKIEAAADGDVCLIGGGGVASLSSILVLDCLYSVSIYRWYGVNKYIAPGQVTIYGSTPVKYY</sequence>
<comment type="function">
    <text evidence="2">PPIases accelerate the folding of proteins. It catalyzes the cis-trans isomerization of proline imidic peptide bonds in oligopeptides.</text>
</comment>
<proteinExistence type="inferred from homology"/>
<dbReference type="Gene3D" id="2.40.100.10">
    <property type="entry name" value="Cyclophilin-like"/>
    <property type="match status" value="1"/>
</dbReference>
<evidence type="ECO:0000313" key="5">
    <source>
        <dbReference type="Proteomes" id="UP001141552"/>
    </source>
</evidence>
<dbReference type="PRINTS" id="PR00153">
    <property type="entry name" value="CSAPPISMRASE"/>
</dbReference>
<accession>A0A9Q0JEC6</accession>
<comment type="catalytic activity">
    <reaction evidence="2">
        <text>[protein]-peptidylproline (omega=180) = [protein]-peptidylproline (omega=0)</text>
        <dbReference type="Rhea" id="RHEA:16237"/>
        <dbReference type="Rhea" id="RHEA-COMP:10747"/>
        <dbReference type="Rhea" id="RHEA-COMP:10748"/>
        <dbReference type="ChEBI" id="CHEBI:83833"/>
        <dbReference type="ChEBI" id="CHEBI:83834"/>
        <dbReference type="EC" id="5.2.1.8"/>
    </reaction>
</comment>
<dbReference type="AlphaFoldDB" id="A0A9Q0JEC6"/>
<evidence type="ECO:0000256" key="2">
    <source>
        <dbReference type="RuleBase" id="RU363019"/>
    </source>
</evidence>
<gene>
    <name evidence="4" type="ORF">Tsubulata_049182</name>
</gene>
<dbReference type="InterPro" id="IPR002130">
    <property type="entry name" value="Cyclophilin-type_PPIase_dom"/>
</dbReference>
<dbReference type="PANTHER" id="PTHR11071">
    <property type="entry name" value="PEPTIDYL-PROLYL CIS-TRANS ISOMERASE"/>
    <property type="match status" value="1"/>
</dbReference>
<dbReference type="OrthoDB" id="407558at2759"/>
<dbReference type="PROSITE" id="PS50072">
    <property type="entry name" value="CSA_PPIASE_2"/>
    <property type="match status" value="1"/>
</dbReference>
<dbReference type="InterPro" id="IPR029000">
    <property type="entry name" value="Cyclophilin-like_dom_sf"/>
</dbReference>
<dbReference type="EC" id="5.2.1.8" evidence="2"/>
<feature type="domain" description="PPIase cyclophilin-type" evidence="3">
    <location>
        <begin position="1"/>
        <end position="129"/>
    </location>
</feature>
<dbReference type="Proteomes" id="UP001141552">
    <property type="component" value="Unassembled WGS sequence"/>
</dbReference>
<dbReference type="GO" id="GO:0005737">
    <property type="term" value="C:cytoplasm"/>
    <property type="evidence" value="ECO:0007669"/>
    <property type="project" value="TreeGrafter"/>
</dbReference>
<dbReference type="GO" id="GO:0016018">
    <property type="term" value="F:cyclosporin A binding"/>
    <property type="evidence" value="ECO:0007669"/>
    <property type="project" value="TreeGrafter"/>
</dbReference>
<dbReference type="PANTHER" id="PTHR11071:SF561">
    <property type="entry name" value="PEPTIDYL-PROLYL CIS-TRANS ISOMERASE D-RELATED"/>
    <property type="match status" value="1"/>
</dbReference>
<dbReference type="EMBL" id="JAKUCV010003647">
    <property type="protein sequence ID" value="KAJ4838127.1"/>
    <property type="molecule type" value="Genomic_DNA"/>
</dbReference>
<comment type="caution">
    <text evidence="4">The sequence shown here is derived from an EMBL/GenBank/DDBJ whole genome shotgun (WGS) entry which is preliminary data.</text>
</comment>
<protein>
    <recommendedName>
        <fullName evidence="2">Peptidyl-prolyl cis-trans isomerase</fullName>
        <shortName evidence="2">PPIase</shortName>
        <ecNumber evidence="2">5.2.1.8</ecNumber>
    </recommendedName>
</protein>
<dbReference type="GO" id="GO:0006457">
    <property type="term" value="P:protein folding"/>
    <property type="evidence" value="ECO:0007669"/>
    <property type="project" value="TreeGrafter"/>
</dbReference>
<reference evidence="4" key="2">
    <citation type="journal article" date="2023" name="Plants (Basel)">
        <title>Annotation of the Turnera subulata (Passifloraceae) Draft Genome Reveals the S-Locus Evolved after the Divergence of Turneroideae from Passifloroideae in a Stepwise Manner.</title>
        <authorList>
            <person name="Henning P.M."/>
            <person name="Roalson E.H."/>
            <person name="Mir W."/>
            <person name="McCubbin A.G."/>
            <person name="Shore J.S."/>
        </authorList>
    </citation>
    <scope>NUCLEOTIDE SEQUENCE</scope>
    <source>
        <strain evidence="4">F60SS</strain>
    </source>
</reference>
<evidence type="ECO:0000259" key="3">
    <source>
        <dbReference type="PROSITE" id="PS50072"/>
    </source>
</evidence>
<evidence type="ECO:0000313" key="4">
    <source>
        <dbReference type="EMBL" id="KAJ4838127.1"/>
    </source>
</evidence>
<dbReference type="GO" id="GO:0003755">
    <property type="term" value="F:peptidyl-prolyl cis-trans isomerase activity"/>
    <property type="evidence" value="ECO:0007669"/>
    <property type="project" value="UniProtKB-UniRule"/>
</dbReference>
<comment type="similarity">
    <text evidence="1 2">Belongs to the cyclophilin-type PPIase family.</text>
</comment>
<evidence type="ECO:0000256" key="1">
    <source>
        <dbReference type="ARBA" id="ARBA00007365"/>
    </source>
</evidence>
<keyword evidence="5" id="KW-1185">Reference proteome</keyword>
<reference evidence="4" key="1">
    <citation type="submission" date="2022-02" db="EMBL/GenBank/DDBJ databases">
        <authorList>
            <person name="Henning P.M."/>
            <person name="McCubbin A.G."/>
            <person name="Shore J.S."/>
        </authorList>
    </citation>
    <scope>NUCLEOTIDE SEQUENCE</scope>
    <source>
        <strain evidence="4">F60SS</strain>
        <tissue evidence="4">Leaves</tissue>
    </source>
</reference>